<dbReference type="PROSITE" id="PS51257">
    <property type="entry name" value="PROKAR_LIPOPROTEIN"/>
    <property type="match status" value="1"/>
</dbReference>
<evidence type="ECO:0000313" key="3">
    <source>
        <dbReference type="Proteomes" id="UP000030103"/>
    </source>
</evidence>
<sequence length="692" mass="79067">MRKNMNKLYKTFLIVAMAIAAGACAREKSKTTETMDPKTVISANAVKNLIKEMTDSIGKSQTLRIERGVKQTAGLWRKEDGDEAAWTAFCKMNFIADSIQLNDLFSSLDQNFETLFGFFNRIDLKLKERIHLVGPEVTPIDELFGGYDVSAHFQDDMYDSKIGLITALNFPYYTLEEKTNLGKNWNTRQWAYARMGDMFKTRIPANIKQNTSQTLTSADNYISNYNIYMGCLINEAGEQLFPKDMALITHWGLRDELKSNYGAVERGLEKQRMVYEVMKRIIDQSIPSQVINSNNYLWNPVTNRVLQNGKEVEGIAEEDIRYQVLLDNFIALKKEDAYYPDSSTYIRRAFELNMEIPQEDVRALFVELVSSPQIKRVASLISERLGRPLEPFDIWYNGFTPKPLPEEKLTAITQKLYPNNMALKADLPNILVKLGWKPERAKEIASLVSVDAARGSGHAWGAQMKNDQAHLRTRIQPTGMDYKGYNIAIHEFGHNVEQTITMNDVPYFVLNGVPNTAFTEAVAFLFQKRDLDLLGMTNNDDPDKEDFMALKAIWDCYEIMGVSLVDMKVWEWMYANPGCNKTELKEAVITIAKEVWNKYYADVLGGKDQPLLAIYSHMIDNPLYLPNYPMGHLIDFQLEDQVRGKNIADELQRMYIQGRLVPQVWMQRAVGKPIGVEPVLKAVDKALIKFGK</sequence>
<feature type="chain" id="PRO_5001998425" description="Peptidase M3A/M3B catalytic domain-containing protein" evidence="1">
    <location>
        <begin position="26"/>
        <end position="692"/>
    </location>
</feature>
<dbReference type="Proteomes" id="UP000030103">
    <property type="component" value="Unassembled WGS sequence"/>
</dbReference>
<accession>A0A0A2EF86</accession>
<comment type="caution">
    <text evidence="2">The sequence shown here is derived from an EMBL/GenBank/DDBJ whole genome shotgun (WGS) entry which is preliminary data.</text>
</comment>
<protein>
    <recommendedName>
        <fullName evidence="4">Peptidase M3A/M3B catalytic domain-containing protein</fullName>
    </recommendedName>
</protein>
<dbReference type="AlphaFoldDB" id="A0A0A2EF86"/>
<keyword evidence="3" id="KW-1185">Reference proteome</keyword>
<dbReference type="EMBL" id="JRFA01000009">
    <property type="protein sequence ID" value="KGN75099.1"/>
    <property type="molecule type" value="Genomic_DNA"/>
</dbReference>
<dbReference type="Gene3D" id="1.10.1370.30">
    <property type="match status" value="1"/>
</dbReference>
<evidence type="ECO:0000256" key="1">
    <source>
        <dbReference type="SAM" id="SignalP"/>
    </source>
</evidence>
<dbReference type="SUPFAM" id="SSF55486">
    <property type="entry name" value="Metalloproteases ('zincins'), catalytic domain"/>
    <property type="match status" value="1"/>
</dbReference>
<dbReference type="eggNOG" id="COG1164">
    <property type="taxonomic scope" value="Bacteria"/>
</dbReference>
<evidence type="ECO:0000313" key="2">
    <source>
        <dbReference type="EMBL" id="KGN75099.1"/>
    </source>
</evidence>
<dbReference type="OrthoDB" id="1013043at2"/>
<reference evidence="2 3" key="1">
    <citation type="submission" date="2014-09" db="EMBL/GenBank/DDBJ databases">
        <title>Draft Genome Sequence of Porphyromonas macacae COT-192_OH2859.</title>
        <authorList>
            <person name="Wallis C."/>
            <person name="Deusch O."/>
            <person name="O'Flynn C."/>
            <person name="Davis I."/>
            <person name="Horsfall A."/>
            <person name="Kirkwood N."/>
            <person name="Harris S."/>
            <person name="Eisen J.A."/>
            <person name="Coil D.A."/>
            <person name="Darling A.E."/>
            <person name="Jospin G."/>
            <person name="Alexiev A."/>
        </authorList>
    </citation>
    <scope>NUCLEOTIDE SEQUENCE [LARGE SCALE GENOMIC DNA]</scope>
    <source>
        <strain evidence="3">COT-192 OH2859</strain>
    </source>
</reference>
<proteinExistence type="predicted"/>
<organism evidence="2 3">
    <name type="scientific">Porphyromonas macacae</name>
    <dbReference type="NCBI Taxonomy" id="28115"/>
    <lineage>
        <taxon>Bacteria</taxon>
        <taxon>Pseudomonadati</taxon>
        <taxon>Bacteroidota</taxon>
        <taxon>Bacteroidia</taxon>
        <taxon>Bacteroidales</taxon>
        <taxon>Porphyromonadaceae</taxon>
        <taxon>Porphyromonas</taxon>
    </lineage>
</organism>
<name>A0A0A2EF86_9PORP</name>
<feature type="signal peptide" evidence="1">
    <location>
        <begin position="1"/>
        <end position="25"/>
    </location>
</feature>
<keyword evidence="1" id="KW-0732">Signal</keyword>
<gene>
    <name evidence="2" type="ORF">HQ47_04155</name>
</gene>
<dbReference type="STRING" id="28115.HQ47_04155"/>
<evidence type="ECO:0008006" key="4">
    <source>
        <dbReference type="Google" id="ProtNLM"/>
    </source>
</evidence>